<dbReference type="InterPro" id="IPR019587">
    <property type="entry name" value="Polyketide_cyclase/dehydratase"/>
</dbReference>
<dbReference type="CDD" id="cd07812">
    <property type="entry name" value="SRPBCC"/>
    <property type="match status" value="1"/>
</dbReference>
<dbReference type="AlphaFoldDB" id="A0A511W4X0"/>
<protein>
    <recommendedName>
        <fullName evidence="3">Polyketide cyclase</fullName>
    </recommendedName>
</protein>
<dbReference type="OrthoDB" id="1903764at2"/>
<keyword evidence="2" id="KW-1185">Reference proteome</keyword>
<dbReference type="SUPFAM" id="SSF55961">
    <property type="entry name" value="Bet v1-like"/>
    <property type="match status" value="1"/>
</dbReference>
<dbReference type="Proteomes" id="UP000321440">
    <property type="component" value="Unassembled WGS sequence"/>
</dbReference>
<evidence type="ECO:0008006" key="3">
    <source>
        <dbReference type="Google" id="ProtNLM"/>
    </source>
</evidence>
<comment type="caution">
    <text evidence="1">The sequence shown here is derived from an EMBL/GenBank/DDBJ whole genome shotgun (WGS) entry which is preliminary data.</text>
</comment>
<dbReference type="Gene3D" id="3.30.530.20">
    <property type="match status" value="1"/>
</dbReference>
<dbReference type="EMBL" id="BJYA01000001">
    <property type="protein sequence ID" value="GEN44412.1"/>
    <property type="molecule type" value="Genomic_DNA"/>
</dbReference>
<dbReference type="RefSeq" id="WP_146813477.1">
    <property type="nucleotide sequence ID" value="NZ_BJYA01000001.1"/>
</dbReference>
<gene>
    <name evidence="1" type="ORF">AHA02nite_01880</name>
</gene>
<name>A0A511W4X0_9BACI</name>
<sequence>MSFTRSITIDAPVDQVFRVVSKYEYAVSKLDYIMDLKLDQEEVTEGTKITETRHIKGQNINNTWEVTEYESNQRFVVKSEQNKLHLTYRYTFTEEDGQTTVNFDGNIATSGLRNLIYKPLIKKIIIKEDGEHLNKVKAYIEELNESN</sequence>
<accession>A0A511W4X0</accession>
<reference evidence="1 2" key="1">
    <citation type="submission" date="2019-07" db="EMBL/GenBank/DDBJ databases">
        <title>Whole genome shotgun sequence of Alkalibacillus haloalkaliphilus NBRC 103110.</title>
        <authorList>
            <person name="Hosoyama A."/>
            <person name="Uohara A."/>
            <person name="Ohji S."/>
            <person name="Ichikawa N."/>
        </authorList>
    </citation>
    <scope>NUCLEOTIDE SEQUENCE [LARGE SCALE GENOMIC DNA]</scope>
    <source>
        <strain evidence="1 2">NBRC 103110</strain>
    </source>
</reference>
<evidence type="ECO:0000313" key="2">
    <source>
        <dbReference type="Proteomes" id="UP000321440"/>
    </source>
</evidence>
<organism evidence="1 2">
    <name type="scientific">Alkalibacillus haloalkaliphilus</name>
    <dbReference type="NCBI Taxonomy" id="94136"/>
    <lineage>
        <taxon>Bacteria</taxon>
        <taxon>Bacillati</taxon>
        <taxon>Bacillota</taxon>
        <taxon>Bacilli</taxon>
        <taxon>Bacillales</taxon>
        <taxon>Bacillaceae</taxon>
        <taxon>Alkalibacillus</taxon>
    </lineage>
</organism>
<proteinExistence type="predicted"/>
<dbReference type="Pfam" id="PF10604">
    <property type="entry name" value="Polyketide_cyc2"/>
    <property type="match status" value="1"/>
</dbReference>
<evidence type="ECO:0000313" key="1">
    <source>
        <dbReference type="EMBL" id="GEN44412.1"/>
    </source>
</evidence>
<dbReference type="InterPro" id="IPR023393">
    <property type="entry name" value="START-like_dom_sf"/>
</dbReference>